<sequence>MNDVLLSGLLFMLYVNIANMSVQAFRMIIATAKILRAARRKNKLNLLSKQHVFVLPNYKEPLHVLRNTLQQLAKHSQCSTYTIVLAMEGKEANHEAKSGALMEEFQLTFKKLIATVHTLGALEMAGKASNVNNAVRTVAETLSDDVMLTVLDADADVCEHYITEMDAMANTRDIFGAPILFEQNTSVTPMIVCVNDYMWASMAIQNMNPLSMKSGFPMSAYSLSVCIARKVGFWDTHPDAIGEDMHMFLKSFVKTKGECKMQFVPAPIIMGHVEGEGYLGTIWARILQAERHMRGCADSAYALKFAWSLGFFRGLILYLQLLEAHLLPFIVINTMVFFPMYYMNFHNLTVKSDEIIVIEGVGKMTIILALIILLCYEIIRNVACKIGICPLRYAMNDDFNQFYWYRLPLVFCLFGYYLYAAIAPISSNMVWGLLVILGLNTINMMFQVVRMIYATQKIVRAARRKNTMDLLTKRHVFIIPNYKEPSHVLQNTLDRLAEHSQSSTYTIVLAMEAKEAGYEAKAASLKEEYCLGFDKILMTAHVLQSHEMPGKASNVNHAVREVSESLSGDTMLTVLDADAEVCERYVIELDAIANTRDLFGAPILFEQNTRATPMIVCVNDYIWAAMAIQNMNPMSIKTGFPMSAYSLSVSLIRRIDFWDTHPDAIGEDMHMFLKAHIKTNGECQLQFVPAPINMGHVEGEGYLGTIWARILQAERHMRGMADTAYALKFAWSLGLFRGFLLYIQMLEAHLLPFLVINTMVFFPMYYMNFHKLTAKSNEILIIEGIGKMTIVMAVIILSCYEIIRNTSCKYMFNNRSPAYKWYYFPCYLLLLIAATPFMILPSVYVAVRHLLNINAIDYYVAVKGGSMK</sequence>
<proteinExistence type="predicted"/>
<dbReference type="SUPFAM" id="SSF53448">
    <property type="entry name" value="Nucleotide-diphospho-sugar transferases"/>
    <property type="match status" value="2"/>
</dbReference>
<name>A0A250XE76_9CHLO</name>
<dbReference type="OrthoDB" id="5819478at2759"/>
<feature type="transmembrane region" description="Helical" evidence="1">
    <location>
        <begin position="402"/>
        <end position="423"/>
    </location>
</feature>
<gene>
    <name evidence="2" type="ORF">CEUSTIGMA_g8815.t1</name>
</gene>
<keyword evidence="3" id="KW-1185">Reference proteome</keyword>
<feature type="transmembrane region" description="Helical" evidence="1">
    <location>
        <begin position="749"/>
        <end position="767"/>
    </location>
</feature>
<comment type="caution">
    <text evidence="2">The sequence shown here is derived from an EMBL/GenBank/DDBJ whole genome shotgun (WGS) entry which is preliminary data.</text>
</comment>
<accession>A0A250XE76</accession>
<protein>
    <recommendedName>
        <fullName evidence="4">Glycosyltransferase 2-like domain-containing protein</fullName>
    </recommendedName>
</protein>
<dbReference type="Gene3D" id="3.90.550.10">
    <property type="entry name" value="Spore Coat Polysaccharide Biosynthesis Protein SpsA, Chain A"/>
    <property type="match status" value="2"/>
</dbReference>
<evidence type="ECO:0000313" key="3">
    <source>
        <dbReference type="Proteomes" id="UP000232323"/>
    </source>
</evidence>
<evidence type="ECO:0000256" key="1">
    <source>
        <dbReference type="SAM" id="Phobius"/>
    </source>
</evidence>
<dbReference type="PANTHER" id="PTHR36851:SF1">
    <property type="entry name" value="GLYCO_TRANS_2-LIKE DOMAIN-CONTAINING PROTEIN"/>
    <property type="match status" value="1"/>
</dbReference>
<feature type="transmembrane region" description="Helical" evidence="1">
    <location>
        <begin position="779"/>
        <end position="803"/>
    </location>
</feature>
<reference evidence="2 3" key="1">
    <citation type="submission" date="2017-08" db="EMBL/GenBank/DDBJ databases">
        <title>Acidophilic green algal genome provides insights into adaptation to an acidic environment.</title>
        <authorList>
            <person name="Hirooka S."/>
            <person name="Hirose Y."/>
            <person name="Kanesaki Y."/>
            <person name="Higuchi S."/>
            <person name="Fujiwara T."/>
            <person name="Onuma R."/>
            <person name="Era A."/>
            <person name="Ohbayashi R."/>
            <person name="Uzuka A."/>
            <person name="Nozaki H."/>
            <person name="Yoshikawa H."/>
            <person name="Miyagishima S.Y."/>
        </authorList>
    </citation>
    <scope>NUCLEOTIDE SEQUENCE [LARGE SCALE GENOMIC DNA]</scope>
    <source>
        <strain evidence="2 3">NIES-2499</strain>
    </source>
</reference>
<feature type="transmembrane region" description="Helical" evidence="1">
    <location>
        <begin position="823"/>
        <end position="847"/>
    </location>
</feature>
<organism evidence="2 3">
    <name type="scientific">Chlamydomonas eustigma</name>
    <dbReference type="NCBI Taxonomy" id="1157962"/>
    <lineage>
        <taxon>Eukaryota</taxon>
        <taxon>Viridiplantae</taxon>
        <taxon>Chlorophyta</taxon>
        <taxon>core chlorophytes</taxon>
        <taxon>Chlorophyceae</taxon>
        <taxon>CS clade</taxon>
        <taxon>Chlamydomonadales</taxon>
        <taxon>Chlamydomonadaceae</taxon>
        <taxon>Chlamydomonas</taxon>
    </lineage>
</organism>
<evidence type="ECO:0008006" key="4">
    <source>
        <dbReference type="Google" id="ProtNLM"/>
    </source>
</evidence>
<dbReference type="EMBL" id="BEGY01000064">
    <property type="protein sequence ID" value="GAX81384.1"/>
    <property type="molecule type" value="Genomic_DNA"/>
</dbReference>
<dbReference type="AlphaFoldDB" id="A0A250XE76"/>
<dbReference type="Proteomes" id="UP000232323">
    <property type="component" value="Unassembled WGS sequence"/>
</dbReference>
<feature type="transmembrane region" description="Helical" evidence="1">
    <location>
        <begin position="355"/>
        <end position="376"/>
    </location>
</feature>
<keyword evidence="1" id="KW-1133">Transmembrane helix</keyword>
<dbReference type="STRING" id="1157962.A0A250XE76"/>
<keyword evidence="1" id="KW-0472">Membrane</keyword>
<feature type="transmembrane region" description="Helical" evidence="1">
    <location>
        <begin position="429"/>
        <end position="453"/>
    </location>
</feature>
<keyword evidence="1" id="KW-0812">Transmembrane</keyword>
<evidence type="ECO:0000313" key="2">
    <source>
        <dbReference type="EMBL" id="GAX81384.1"/>
    </source>
</evidence>
<dbReference type="InterPro" id="IPR029044">
    <property type="entry name" value="Nucleotide-diphossugar_trans"/>
</dbReference>
<dbReference type="PANTHER" id="PTHR36851">
    <property type="entry name" value="UNNAMED PRODUCT"/>
    <property type="match status" value="1"/>
</dbReference>